<reference evidence="2" key="1">
    <citation type="journal article" date="2020" name="Stud. Mycol.">
        <title>101 Dothideomycetes genomes: a test case for predicting lifestyles and emergence of pathogens.</title>
        <authorList>
            <person name="Haridas S."/>
            <person name="Albert R."/>
            <person name="Binder M."/>
            <person name="Bloem J."/>
            <person name="Labutti K."/>
            <person name="Salamov A."/>
            <person name="Andreopoulos B."/>
            <person name="Baker S."/>
            <person name="Barry K."/>
            <person name="Bills G."/>
            <person name="Bluhm B."/>
            <person name="Cannon C."/>
            <person name="Castanera R."/>
            <person name="Culley D."/>
            <person name="Daum C."/>
            <person name="Ezra D."/>
            <person name="Gonzalez J."/>
            <person name="Henrissat B."/>
            <person name="Kuo A."/>
            <person name="Liang C."/>
            <person name="Lipzen A."/>
            <person name="Lutzoni F."/>
            <person name="Magnuson J."/>
            <person name="Mondo S."/>
            <person name="Nolan M."/>
            <person name="Ohm R."/>
            <person name="Pangilinan J."/>
            <person name="Park H.-J."/>
            <person name="Ramirez L."/>
            <person name="Alfaro M."/>
            <person name="Sun H."/>
            <person name="Tritt A."/>
            <person name="Yoshinaga Y."/>
            <person name="Zwiers L.-H."/>
            <person name="Turgeon B."/>
            <person name="Goodwin S."/>
            <person name="Spatafora J."/>
            <person name="Crous P."/>
            <person name="Grigoriev I."/>
        </authorList>
    </citation>
    <scope>NUCLEOTIDE SEQUENCE</scope>
    <source>
        <strain evidence="2">CBS 473.64</strain>
    </source>
</reference>
<name>A0A6A6RLF4_9PLEO</name>
<feature type="compositionally biased region" description="Polar residues" evidence="1">
    <location>
        <begin position="29"/>
        <end position="51"/>
    </location>
</feature>
<feature type="region of interest" description="Disordered" evidence="1">
    <location>
        <begin position="270"/>
        <end position="289"/>
    </location>
</feature>
<dbReference type="EMBL" id="MU006801">
    <property type="protein sequence ID" value="KAF2636036.1"/>
    <property type="molecule type" value="Genomic_DNA"/>
</dbReference>
<dbReference type="OrthoDB" id="4232400at2759"/>
<feature type="compositionally biased region" description="Pro residues" evidence="1">
    <location>
        <begin position="177"/>
        <end position="192"/>
    </location>
</feature>
<feature type="region of interest" description="Disordered" evidence="1">
    <location>
        <begin position="311"/>
        <end position="341"/>
    </location>
</feature>
<evidence type="ECO:0000313" key="2">
    <source>
        <dbReference type="EMBL" id="KAF2636036.1"/>
    </source>
</evidence>
<organism evidence="2 3">
    <name type="scientific">Massarina eburnea CBS 473.64</name>
    <dbReference type="NCBI Taxonomy" id="1395130"/>
    <lineage>
        <taxon>Eukaryota</taxon>
        <taxon>Fungi</taxon>
        <taxon>Dikarya</taxon>
        <taxon>Ascomycota</taxon>
        <taxon>Pezizomycotina</taxon>
        <taxon>Dothideomycetes</taxon>
        <taxon>Pleosporomycetidae</taxon>
        <taxon>Pleosporales</taxon>
        <taxon>Massarineae</taxon>
        <taxon>Massarinaceae</taxon>
        <taxon>Massarina</taxon>
    </lineage>
</organism>
<dbReference type="Proteomes" id="UP000799753">
    <property type="component" value="Unassembled WGS sequence"/>
</dbReference>
<feature type="region of interest" description="Disordered" evidence="1">
    <location>
        <begin position="364"/>
        <end position="436"/>
    </location>
</feature>
<dbReference type="AlphaFoldDB" id="A0A6A6RLF4"/>
<gene>
    <name evidence="2" type="ORF">P280DRAFT_484168</name>
</gene>
<feature type="compositionally biased region" description="Pro residues" evidence="1">
    <location>
        <begin position="152"/>
        <end position="166"/>
    </location>
</feature>
<feature type="compositionally biased region" description="Acidic residues" evidence="1">
    <location>
        <begin position="372"/>
        <end position="419"/>
    </location>
</feature>
<keyword evidence="3" id="KW-1185">Reference proteome</keyword>
<sequence>MAYIQYRRKLTSDPSSHVPRGYNTHHNTHSPPLTFQDTTPRHQNQSPTSNHRIAATPYKTQYLAAGYPHYASSSVSSLYATPRLERPVPSNHSSHANHRMQQPQPTSRHQTPTTRHESPTPGSAYPRYASPSTSSLYTTPDPEPHASRYPNYGPPTPTPTPTPSYPTPGLATRYPHYTPPSATPQYSTPPPTRHTSPSATPYTNTRINTPRHAAPGLYNEAPDTALLREGGWENYQHFMQSHGLRPHRDEDVVSAKEMLEAYRRIERDAGATSAPYSSSGDARDGYSGGGGEWYGQSGVYNGVHAMDFIVDEGSDSDDSGADAGRVDGVSTMHRASGSGARMVGAREGGYVERYNYFYLGSKEGTGSRGEVLDNDDGDDFASDDDEEEEEEEEEDSEDSEGDSDDEDDVSDSDDSDDVDGVSVVNTNDEKDKKKKEKWKWEYYIQRRR</sequence>
<feature type="compositionally biased region" description="Acidic residues" evidence="1">
    <location>
        <begin position="311"/>
        <end position="320"/>
    </location>
</feature>
<feature type="compositionally biased region" description="Polar residues" evidence="1">
    <location>
        <begin position="90"/>
        <end position="113"/>
    </location>
</feature>
<accession>A0A6A6RLF4</accession>
<feature type="region of interest" description="Disordered" evidence="1">
    <location>
        <begin position="84"/>
        <end position="204"/>
    </location>
</feature>
<evidence type="ECO:0000313" key="3">
    <source>
        <dbReference type="Proteomes" id="UP000799753"/>
    </source>
</evidence>
<proteinExistence type="predicted"/>
<evidence type="ECO:0000256" key="1">
    <source>
        <dbReference type="SAM" id="MobiDB-lite"/>
    </source>
</evidence>
<protein>
    <submittedName>
        <fullName evidence="2">Uncharacterized protein</fullName>
    </submittedName>
</protein>
<feature type="region of interest" description="Disordered" evidence="1">
    <location>
        <begin position="1"/>
        <end position="53"/>
    </location>
</feature>